<evidence type="ECO:0000256" key="1">
    <source>
        <dbReference type="SAM" id="Phobius"/>
    </source>
</evidence>
<reference evidence="2" key="2">
    <citation type="journal article" date="2015" name="Data Brief">
        <title>Shoot transcriptome of the giant reed, Arundo donax.</title>
        <authorList>
            <person name="Barrero R.A."/>
            <person name="Guerrero F.D."/>
            <person name="Moolhuijzen P."/>
            <person name="Goolsby J.A."/>
            <person name="Tidwell J."/>
            <person name="Bellgard S.E."/>
            <person name="Bellgard M.I."/>
        </authorList>
    </citation>
    <scope>NUCLEOTIDE SEQUENCE</scope>
    <source>
        <tissue evidence="2">Shoot tissue taken approximately 20 cm above the soil surface</tissue>
    </source>
</reference>
<name>A0A0A9HFY3_ARUDO</name>
<organism evidence="2">
    <name type="scientific">Arundo donax</name>
    <name type="common">Giant reed</name>
    <name type="synonym">Donax arundinaceus</name>
    <dbReference type="NCBI Taxonomy" id="35708"/>
    <lineage>
        <taxon>Eukaryota</taxon>
        <taxon>Viridiplantae</taxon>
        <taxon>Streptophyta</taxon>
        <taxon>Embryophyta</taxon>
        <taxon>Tracheophyta</taxon>
        <taxon>Spermatophyta</taxon>
        <taxon>Magnoliopsida</taxon>
        <taxon>Liliopsida</taxon>
        <taxon>Poales</taxon>
        <taxon>Poaceae</taxon>
        <taxon>PACMAD clade</taxon>
        <taxon>Arundinoideae</taxon>
        <taxon>Arundineae</taxon>
        <taxon>Arundo</taxon>
    </lineage>
</organism>
<dbReference type="AlphaFoldDB" id="A0A0A9HFY3"/>
<evidence type="ECO:0000313" key="2">
    <source>
        <dbReference type="EMBL" id="JAE34719.1"/>
    </source>
</evidence>
<sequence>MCEKSLHYCCMVSAKKLWSVQGIGPPVLMYVAFGFSLWHGNFLVTNAWGCLEMSILHLEMFSVQIILR</sequence>
<keyword evidence="1" id="KW-0812">Transmembrane</keyword>
<keyword evidence="1" id="KW-1133">Transmembrane helix</keyword>
<proteinExistence type="predicted"/>
<dbReference type="EMBL" id="GBRH01163177">
    <property type="protein sequence ID" value="JAE34719.1"/>
    <property type="molecule type" value="Transcribed_RNA"/>
</dbReference>
<keyword evidence="1" id="KW-0472">Membrane</keyword>
<accession>A0A0A9HFY3</accession>
<reference evidence="2" key="1">
    <citation type="submission" date="2014-09" db="EMBL/GenBank/DDBJ databases">
        <authorList>
            <person name="Magalhaes I.L.F."/>
            <person name="Oliveira U."/>
            <person name="Santos F.R."/>
            <person name="Vidigal T.H.D.A."/>
            <person name="Brescovit A.D."/>
            <person name="Santos A.J."/>
        </authorList>
    </citation>
    <scope>NUCLEOTIDE SEQUENCE</scope>
    <source>
        <tissue evidence="2">Shoot tissue taken approximately 20 cm above the soil surface</tissue>
    </source>
</reference>
<feature type="transmembrane region" description="Helical" evidence="1">
    <location>
        <begin position="27"/>
        <end position="51"/>
    </location>
</feature>
<protein>
    <submittedName>
        <fullName evidence="2">Uncharacterized protein</fullName>
    </submittedName>
</protein>